<evidence type="ECO:0000259" key="4">
    <source>
        <dbReference type="Pfam" id="PF17177"/>
    </source>
</evidence>
<dbReference type="Pfam" id="PF17177">
    <property type="entry name" value="PPR_long"/>
    <property type="match status" value="1"/>
</dbReference>
<feature type="repeat" description="PPR" evidence="2">
    <location>
        <begin position="382"/>
        <end position="416"/>
    </location>
</feature>
<name>A0ABP0SS24_9DINO</name>
<keyword evidence="6" id="KW-1185">Reference proteome</keyword>
<dbReference type="PANTHER" id="PTHR47447:SF28">
    <property type="entry name" value="PENTACOTRIPEPTIDE-REPEAT REGION OF PRORP DOMAIN-CONTAINING PROTEIN"/>
    <property type="match status" value="1"/>
</dbReference>
<feature type="region of interest" description="Disordered" evidence="3">
    <location>
        <begin position="112"/>
        <end position="169"/>
    </location>
</feature>
<evidence type="ECO:0000256" key="1">
    <source>
        <dbReference type="ARBA" id="ARBA00022737"/>
    </source>
</evidence>
<evidence type="ECO:0000256" key="3">
    <source>
        <dbReference type="SAM" id="MobiDB-lite"/>
    </source>
</evidence>
<organism evidence="5 6">
    <name type="scientific">Durusdinium trenchii</name>
    <dbReference type="NCBI Taxonomy" id="1381693"/>
    <lineage>
        <taxon>Eukaryota</taxon>
        <taxon>Sar</taxon>
        <taxon>Alveolata</taxon>
        <taxon>Dinophyceae</taxon>
        <taxon>Suessiales</taxon>
        <taxon>Symbiodiniaceae</taxon>
        <taxon>Durusdinium</taxon>
    </lineage>
</organism>
<feature type="repeat" description="PPR" evidence="2">
    <location>
        <begin position="312"/>
        <end position="346"/>
    </location>
</feature>
<feature type="domain" description="PROP1-like PPR" evidence="4">
    <location>
        <begin position="320"/>
        <end position="456"/>
    </location>
</feature>
<dbReference type="PANTHER" id="PTHR47447">
    <property type="entry name" value="OS03G0856100 PROTEIN"/>
    <property type="match status" value="1"/>
</dbReference>
<dbReference type="InterPro" id="IPR016064">
    <property type="entry name" value="NAD/diacylglycerol_kinase_sf"/>
</dbReference>
<feature type="repeat" description="PPR" evidence="2">
    <location>
        <begin position="277"/>
        <end position="311"/>
    </location>
</feature>
<protein>
    <recommendedName>
        <fullName evidence="4">PROP1-like PPR domain-containing protein</fullName>
    </recommendedName>
</protein>
<proteinExistence type="predicted"/>
<gene>
    <name evidence="5" type="ORF">CCMP2556_LOCUS53194</name>
</gene>
<evidence type="ECO:0000256" key="2">
    <source>
        <dbReference type="PROSITE-ProRule" id="PRU00708"/>
    </source>
</evidence>
<dbReference type="Gene3D" id="1.25.40.10">
    <property type="entry name" value="Tetratricopeptide repeat domain"/>
    <property type="match status" value="2"/>
</dbReference>
<sequence>MVEAEPSPKLCEPVFGCTGGAAAFLGVAVAEPEDKEPEEKGIEDKEEIVELVRPEMLEEWRRQTAMEYNRMITESRRMHAESFTRAGPANRYGELGELPAFEEGRHVPTLALINPMPDTQDRPSGTGEKRGNGRGRPSSRPRPVRIARSVREEKRPPRRRKERSPRFAGEDFGFIRNQMHEAALRGDLNRAAECFQWLGANPDFVVDGNAITTVIQAAANGGNFQGAQAWFGKLLDYGLNATIASYTAVITAAAKNGLKNEAKEWFEAMQYDQIKPDTAAFGAVMSAFANSGDLIETENYLDMMSARGLKPNRIIFGIVLRAASRTGNEATALKWFERMKKAGMKPGVREFTELINLAGRQGNVLAAENHFNNMLEAAVVPDKIAYSSVMKAATRAKDVDLAAAYFKRMKDCKMIPSAVAYVTLMRGLLNSGKYDEAFGIFREMQTAGHASNSMDYNDAFTCLWHLKREDEIEPLLQEMLSKKVKLTGTCVTTLQTALGRNAYLDLRQKYQLDAHQDQGNRQIASKIKRKQDAKLENMLRDQMKAKLRSPEPQAVCKEYLLVPPNGCECQGGSESENVEKMAAVGLVGPNLECKWLHTQADQLEPARMWTKGLTGQQEPRSRSGAAAGMDILQVARRCDYYKERFFNIIDVVKGQHRGGLLDVFRIELCKAKAEAQDIGMRPRLISGGGDGTGSFAIFMIFLALKADSSRAHEGLEDTGNGFIWTDEEMAESFPAIAQMPLGSANDFGNILGWGQKYPGDVMCGSGPCGAREAALYQLQRWISAVIDPKSRIVNFDVWGFMPPKGSDQCNFKLAELTGQRGRNPNRKIDGKHQVVLKQAGKPVPFFVCLYFSAGIGAYMTSRFQINRRKTPLRNRAEYVRQLLGIVLESNPPQLAGRLNGVTIDCEDRPYFPPRRHLANQSRKYREVGFYNINWQAHGLHGKDRAPLGSRLCGCCASRQPVTFNDGKIDMFRWKFASFFKNPGVTMQTDKKEDMLLTFSAGAGKGVFFQWDGESRFAFNPKGEDFQIFIRKVLNVPVVIGPWVNTGLTGNLDNGDPVSFSFCGRTPEEVAAVKRRALQAVSGHLDAELNASAEELQAAGMHSTGGGMTVGMLVVYS</sequence>
<dbReference type="InterPro" id="IPR033443">
    <property type="entry name" value="PROP1-like_PPR_dom"/>
</dbReference>
<reference evidence="5 6" key="1">
    <citation type="submission" date="2024-02" db="EMBL/GenBank/DDBJ databases">
        <authorList>
            <person name="Chen Y."/>
            <person name="Shah S."/>
            <person name="Dougan E. K."/>
            <person name="Thang M."/>
            <person name="Chan C."/>
        </authorList>
    </citation>
    <scope>NUCLEOTIDE SEQUENCE [LARGE SCALE GENOMIC DNA]</scope>
</reference>
<dbReference type="SUPFAM" id="SSF111331">
    <property type="entry name" value="NAD kinase/diacylglycerol kinase-like"/>
    <property type="match status" value="1"/>
</dbReference>
<dbReference type="Proteomes" id="UP001642484">
    <property type="component" value="Unassembled WGS sequence"/>
</dbReference>
<dbReference type="EMBL" id="CAXAMN010028084">
    <property type="protein sequence ID" value="CAK9115064.1"/>
    <property type="molecule type" value="Genomic_DNA"/>
</dbReference>
<feature type="repeat" description="PPR" evidence="2">
    <location>
        <begin position="417"/>
        <end position="451"/>
    </location>
</feature>
<evidence type="ECO:0000313" key="5">
    <source>
        <dbReference type="EMBL" id="CAK9115064.1"/>
    </source>
</evidence>
<dbReference type="InterPro" id="IPR002885">
    <property type="entry name" value="PPR_rpt"/>
</dbReference>
<feature type="repeat" description="PPR" evidence="2">
    <location>
        <begin position="242"/>
        <end position="276"/>
    </location>
</feature>
<dbReference type="PROSITE" id="PS51375">
    <property type="entry name" value="PPR"/>
    <property type="match status" value="5"/>
</dbReference>
<dbReference type="NCBIfam" id="TIGR00756">
    <property type="entry name" value="PPR"/>
    <property type="match status" value="3"/>
</dbReference>
<keyword evidence="1" id="KW-0677">Repeat</keyword>
<comment type="caution">
    <text evidence="5">The sequence shown here is derived from an EMBL/GenBank/DDBJ whole genome shotgun (WGS) entry which is preliminary data.</text>
</comment>
<evidence type="ECO:0000313" key="6">
    <source>
        <dbReference type="Proteomes" id="UP001642484"/>
    </source>
</evidence>
<dbReference type="Pfam" id="PF13812">
    <property type="entry name" value="PPR_3"/>
    <property type="match status" value="1"/>
</dbReference>
<accession>A0ABP0SS24</accession>
<dbReference type="InterPro" id="IPR011990">
    <property type="entry name" value="TPR-like_helical_dom_sf"/>
</dbReference>